<accession>A0ABX0LGG4</accession>
<dbReference type="Pfam" id="PF10122">
    <property type="entry name" value="Zn_ribbon_Com"/>
    <property type="match status" value="1"/>
</dbReference>
<gene>
    <name evidence="1" type="ORF">HA052_22825</name>
</gene>
<organism evidence="1 2">
    <name type="scientific">Chromobacterium fluminis</name>
    <dbReference type="NCBI Taxonomy" id="3044269"/>
    <lineage>
        <taxon>Bacteria</taxon>
        <taxon>Pseudomonadati</taxon>
        <taxon>Pseudomonadota</taxon>
        <taxon>Betaproteobacteria</taxon>
        <taxon>Neisseriales</taxon>
        <taxon>Chromobacteriaceae</taxon>
        <taxon>Chromobacterium</taxon>
    </lineage>
</organism>
<reference evidence="1 2" key="1">
    <citation type="submission" date="2020-03" db="EMBL/GenBank/DDBJ databases">
        <title>Draft genome sequence of environmentally isolated cultures.</title>
        <authorList>
            <person name="Wilson H.S."/>
            <person name="De Leon M.E."/>
        </authorList>
    </citation>
    <scope>NUCLEOTIDE SEQUENCE [LARGE SCALE GENOMIC DNA]</scope>
    <source>
        <strain evidence="1 2">HSC-31F16</strain>
    </source>
</reference>
<evidence type="ECO:0000313" key="2">
    <source>
        <dbReference type="Proteomes" id="UP001515641"/>
    </source>
</evidence>
<proteinExistence type="predicted"/>
<dbReference type="InterPro" id="IPR019294">
    <property type="entry name" value="Translation_reg_Com"/>
</dbReference>
<sequence>MNIIYSKEIRCGQCGRKLAEGAYLTLNIKCPRCRTLNHFQAKSHPDERHERPAT</sequence>
<name>A0ABX0LGG4_9NEIS</name>
<dbReference type="Proteomes" id="UP001515641">
    <property type="component" value="Unassembled WGS sequence"/>
</dbReference>
<comment type="caution">
    <text evidence="1">The sequence shown here is derived from an EMBL/GenBank/DDBJ whole genome shotgun (WGS) entry which is preliminary data.</text>
</comment>
<dbReference type="GO" id="GO:0003677">
    <property type="term" value="F:DNA binding"/>
    <property type="evidence" value="ECO:0007669"/>
    <property type="project" value="UniProtKB-KW"/>
</dbReference>
<keyword evidence="1" id="KW-0238">DNA-binding</keyword>
<keyword evidence="2" id="KW-1185">Reference proteome</keyword>
<protein>
    <submittedName>
        <fullName evidence="1">Com family DNA-binding transcriptional regulator</fullName>
    </submittedName>
</protein>
<dbReference type="EMBL" id="JAAOMA010000048">
    <property type="protein sequence ID" value="NHR08028.1"/>
    <property type="molecule type" value="Genomic_DNA"/>
</dbReference>
<evidence type="ECO:0000313" key="1">
    <source>
        <dbReference type="EMBL" id="NHR08028.1"/>
    </source>
</evidence>
<dbReference type="RefSeq" id="WP_166453734.1">
    <property type="nucleotide sequence ID" value="NZ_JAAOMA010000048.1"/>
</dbReference>